<protein>
    <submittedName>
        <fullName evidence="1">Uncharacterized protein</fullName>
    </submittedName>
</protein>
<dbReference type="Proteomes" id="UP000291485">
    <property type="component" value="Unassembled WGS sequence"/>
</dbReference>
<evidence type="ECO:0000313" key="2">
    <source>
        <dbReference type="Proteomes" id="UP000291485"/>
    </source>
</evidence>
<proteinExistence type="predicted"/>
<accession>A0A4R0NYW1</accession>
<organism evidence="1 2">
    <name type="scientific">Pedobacter frigidisoli</name>
    <dbReference type="NCBI Taxonomy" id="2530455"/>
    <lineage>
        <taxon>Bacteria</taxon>
        <taxon>Pseudomonadati</taxon>
        <taxon>Bacteroidota</taxon>
        <taxon>Sphingobacteriia</taxon>
        <taxon>Sphingobacteriales</taxon>
        <taxon>Sphingobacteriaceae</taxon>
        <taxon>Pedobacter</taxon>
    </lineage>
</organism>
<dbReference type="AlphaFoldDB" id="A0A4R0NYW1"/>
<name>A0A4R0NYW1_9SPHI</name>
<evidence type="ECO:0000313" key="1">
    <source>
        <dbReference type="EMBL" id="TCD07639.1"/>
    </source>
</evidence>
<gene>
    <name evidence="1" type="ORF">EZ449_13970</name>
</gene>
<reference evidence="1 2" key="1">
    <citation type="submission" date="2019-02" db="EMBL/GenBank/DDBJ databases">
        <title>Pedobacter sp. RP-3-11 sp. nov., isolated from Arctic soil.</title>
        <authorList>
            <person name="Dahal R.H."/>
        </authorList>
    </citation>
    <scope>NUCLEOTIDE SEQUENCE [LARGE SCALE GENOMIC DNA]</scope>
    <source>
        <strain evidence="1 2">RP-3-11</strain>
    </source>
</reference>
<dbReference type="EMBL" id="SJSN01000010">
    <property type="protein sequence ID" value="TCD07639.1"/>
    <property type="molecule type" value="Genomic_DNA"/>
</dbReference>
<sequence length="313" mass="35677">MGAIDSSTKHRPQQALRLKWLPGTSLQYGVRIDFGLEGSGNEVKYQVLVTRLKPSTDNEQLFQIERIGDVYVNEIIPDLIADRLSYEAGKVFYPLVISVNNNGGFESVFNHSEILSRWKKVKAGIQQNFDGDLAEEYMTNMEKLLLMPVTITNAFARNDWFINTFFKPIYKVYEADKLEAINFPILNDLNIEGYDVNETITEDEYSFGSIEMKQQGAIAVDNVDRQKGLSGTYEGRYFLHPLTRHVVGIVSDFAVQHYLSNQVKVRVFVIPENGKSFDQDFASEALESETTTGEAIILDGPREKSFWERLFNN</sequence>
<comment type="caution">
    <text evidence="1">The sequence shown here is derived from an EMBL/GenBank/DDBJ whole genome shotgun (WGS) entry which is preliminary data.</text>
</comment>
<keyword evidence="2" id="KW-1185">Reference proteome</keyword>
<dbReference type="RefSeq" id="WP_131559819.1">
    <property type="nucleotide sequence ID" value="NZ_SJSN01000010.1"/>
</dbReference>
<dbReference type="OrthoDB" id="1014182at2"/>